<name>A0A4D6WS19_9FLOR</name>
<geneLocation type="plastid" evidence="4"/>
<reference evidence="4" key="2">
    <citation type="submission" date="2019-04" db="EMBL/GenBank/DDBJ databases">
        <authorList>
            <person name="Pasella M."/>
        </authorList>
    </citation>
    <scope>NUCLEOTIDE SEQUENCE</scope>
    <source>
        <strain evidence="4">TZ0704</strain>
    </source>
</reference>
<feature type="transmembrane region" description="Helical" evidence="3">
    <location>
        <begin position="49"/>
        <end position="69"/>
    </location>
</feature>
<dbReference type="PANTHER" id="PTHR33787">
    <property type="match status" value="1"/>
</dbReference>
<accession>A0A4D6WS19</accession>
<dbReference type="PANTHER" id="PTHR33787:SF4">
    <property type="entry name" value="YCF20-LIKE PROTEIN"/>
    <property type="match status" value="1"/>
</dbReference>
<dbReference type="EMBL" id="MK814652">
    <property type="protein sequence ID" value="QCI06427.1"/>
    <property type="molecule type" value="Genomic_DNA"/>
</dbReference>
<evidence type="ECO:0000256" key="1">
    <source>
        <dbReference type="ARBA" id="ARBA00009846"/>
    </source>
</evidence>
<evidence type="ECO:0000256" key="2">
    <source>
        <dbReference type="ARBA" id="ARBA00021534"/>
    </source>
</evidence>
<reference evidence="4" key="1">
    <citation type="journal article" date="2019" name="Mol. Phylogenet. Evol.">
        <title>Morphological evolution and classification of the red algal order Ceramiales inferred using plastid phylogenomics.</title>
        <authorList>
            <person name="Diaz-Tapia P."/>
            <person name="Pasella M.M."/>
            <person name="Verbruggen H."/>
            <person name="Maggs C.A."/>
        </authorList>
    </citation>
    <scope>NUCLEOTIDE SEQUENCE</scope>
    <source>
        <strain evidence="4">TZ0704</strain>
    </source>
</reference>
<evidence type="ECO:0000313" key="4">
    <source>
        <dbReference type="EMBL" id="QCI06427.1"/>
    </source>
</evidence>
<organism evidence="4">
    <name type="scientific">Dictyurus purpurascens</name>
    <dbReference type="NCBI Taxonomy" id="189649"/>
    <lineage>
        <taxon>Eukaryota</taxon>
        <taxon>Rhodophyta</taxon>
        <taxon>Florideophyceae</taxon>
        <taxon>Rhodymeniophycidae</taxon>
        <taxon>Ceramiales</taxon>
        <taxon>Dasyaceae</taxon>
        <taxon>Dictyurus</taxon>
    </lineage>
</organism>
<comment type="similarity">
    <text evidence="1">Belongs to the ycf20 family.</text>
</comment>
<keyword evidence="3" id="KW-1133">Transmembrane helix</keyword>
<keyword evidence="4" id="KW-0934">Plastid</keyword>
<sequence length="105" mass="11990">MTYLFTNIKLIKNFFSYKFNIVSLNIISLMLGFFTASILSTIPAQTGDWGIMSAGIIVTINEILSKIIYYYKKRTKKRNFCINLINNIKLGIIYGLFVDAFKLGS</sequence>
<feature type="transmembrane region" description="Helical" evidence="3">
    <location>
        <begin position="21"/>
        <end position="43"/>
    </location>
</feature>
<keyword evidence="3" id="KW-0472">Membrane</keyword>
<dbReference type="Pfam" id="PF04483">
    <property type="entry name" value="DUF565"/>
    <property type="match status" value="1"/>
</dbReference>
<protein>
    <recommendedName>
        <fullName evidence="2">Uncharacterized protein ycf20</fullName>
    </recommendedName>
</protein>
<keyword evidence="3" id="KW-0812">Transmembrane</keyword>
<evidence type="ECO:0000256" key="3">
    <source>
        <dbReference type="SAM" id="Phobius"/>
    </source>
</evidence>
<dbReference type="InterPro" id="IPR007572">
    <property type="entry name" value="Uncharacterised_Ycf20"/>
</dbReference>
<proteinExistence type="inferred from homology"/>
<gene>
    <name evidence="4" type="primary">ycf20</name>
</gene>
<dbReference type="AlphaFoldDB" id="A0A4D6WS19"/>